<evidence type="ECO:0000259" key="4">
    <source>
        <dbReference type="PROSITE" id="PS51337"/>
    </source>
</evidence>
<dbReference type="PANTHER" id="PTHR45833:SF1">
    <property type="entry name" value="METHIONINE SYNTHASE"/>
    <property type="match status" value="1"/>
</dbReference>
<dbReference type="SUPFAM" id="SSF47644">
    <property type="entry name" value="Methionine synthase domain"/>
    <property type="match status" value="1"/>
</dbReference>
<keyword evidence="1" id="KW-0479">Metal-binding</keyword>
<reference evidence="5 6" key="1">
    <citation type="submission" date="2016-08" db="EMBL/GenBank/DDBJ databases">
        <authorList>
            <person name="Seilhamer J.J."/>
        </authorList>
    </citation>
    <scope>NUCLEOTIDE SEQUENCE [LARGE SCALE GENOMIC DNA]</scope>
    <source>
        <strain evidence="5">M3/6</strain>
    </source>
</reference>
<dbReference type="SMART" id="SM01018">
    <property type="entry name" value="B12-binding_2"/>
    <property type="match status" value="1"/>
</dbReference>
<dbReference type="CDD" id="cd02070">
    <property type="entry name" value="corrinoid_protein_B12-BD"/>
    <property type="match status" value="1"/>
</dbReference>
<protein>
    <submittedName>
        <fullName evidence="5">B12 binding domain</fullName>
    </submittedName>
</protein>
<feature type="domain" description="B12-binding N-terminal" evidence="4">
    <location>
        <begin position="33"/>
        <end position="103"/>
    </location>
</feature>
<proteinExistence type="predicted"/>
<dbReference type="RefSeq" id="WP_076931322.1">
    <property type="nucleotide sequence ID" value="NZ_LT605205.1"/>
</dbReference>
<dbReference type="GO" id="GO:0005829">
    <property type="term" value="C:cytosol"/>
    <property type="evidence" value="ECO:0007669"/>
    <property type="project" value="TreeGrafter"/>
</dbReference>
<dbReference type="AlphaFoldDB" id="A0A1R3SZ77"/>
<feature type="domain" description="B12-binding" evidence="3">
    <location>
        <begin position="103"/>
        <end position="227"/>
    </location>
</feature>
<gene>
    <name evidence="5" type="ORF">PSM36_2687</name>
</gene>
<dbReference type="GO" id="GO:0050667">
    <property type="term" value="P:homocysteine metabolic process"/>
    <property type="evidence" value="ECO:0007669"/>
    <property type="project" value="TreeGrafter"/>
</dbReference>
<dbReference type="EMBL" id="LT605205">
    <property type="protein sequence ID" value="SCD21483.1"/>
    <property type="molecule type" value="Genomic_DNA"/>
</dbReference>
<dbReference type="PROSITE" id="PS51332">
    <property type="entry name" value="B12_BINDING"/>
    <property type="match status" value="1"/>
</dbReference>
<dbReference type="SUPFAM" id="SSF52242">
    <property type="entry name" value="Cobalamin (vitamin B12)-binding domain"/>
    <property type="match status" value="1"/>
</dbReference>
<name>A0A1R3SZ77_9BACT</name>
<evidence type="ECO:0000259" key="3">
    <source>
        <dbReference type="PROSITE" id="PS51332"/>
    </source>
</evidence>
<dbReference type="Gene3D" id="3.40.50.280">
    <property type="entry name" value="Cobalamin-binding domain"/>
    <property type="match status" value="1"/>
</dbReference>
<dbReference type="InterPro" id="IPR003759">
    <property type="entry name" value="Cbl-bd_cap"/>
</dbReference>
<dbReference type="PROSITE" id="PS51337">
    <property type="entry name" value="B12_BINDING_NTER"/>
    <property type="match status" value="1"/>
</dbReference>
<dbReference type="Pfam" id="PF02607">
    <property type="entry name" value="B12-binding_2"/>
    <property type="match status" value="1"/>
</dbReference>
<dbReference type="InterPro" id="IPR036724">
    <property type="entry name" value="Cobalamin-bd_sf"/>
</dbReference>
<evidence type="ECO:0000256" key="1">
    <source>
        <dbReference type="ARBA" id="ARBA00022723"/>
    </source>
</evidence>
<dbReference type="InterPro" id="IPR036594">
    <property type="entry name" value="Meth_synthase_dom"/>
</dbReference>
<dbReference type="GO" id="GO:0046872">
    <property type="term" value="F:metal ion binding"/>
    <property type="evidence" value="ECO:0007669"/>
    <property type="project" value="UniProtKB-KW"/>
</dbReference>
<sequence>MKLELINKLFECVEFGKININSPYPPQMEGLPGADEITQEALVAGVNPDEILNRALIAAMNKVGEKFTEKKIFVPQMLLSAKAMNASMNHLKPYFADGFVKRKGVFIVGTVFGDLHDIGKNLLSMMVEGAGWEVIDLGIDVNTEAFVEKVKEYPDAVVGISALLTTTMVNIEPVIKAIKQASPATKVIVGGAPLTAAFAASIGADAYGKNPREGIIWLDLQSQKMNN</sequence>
<dbReference type="KEGG" id="psac:PSM36_2687"/>
<keyword evidence="2" id="KW-0170">Cobalt</keyword>
<dbReference type="InterPro" id="IPR006158">
    <property type="entry name" value="Cobalamin-bd"/>
</dbReference>
<dbReference type="STRING" id="1642647.PSM36_2687"/>
<accession>A0A1R3SZ77</accession>
<evidence type="ECO:0000313" key="6">
    <source>
        <dbReference type="Proteomes" id="UP000187464"/>
    </source>
</evidence>
<evidence type="ECO:0000256" key="2">
    <source>
        <dbReference type="ARBA" id="ARBA00023285"/>
    </source>
</evidence>
<dbReference type="PANTHER" id="PTHR45833">
    <property type="entry name" value="METHIONINE SYNTHASE"/>
    <property type="match status" value="1"/>
</dbReference>
<dbReference type="GO" id="GO:0031419">
    <property type="term" value="F:cobalamin binding"/>
    <property type="evidence" value="ECO:0007669"/>
    <property type="project" value="InterPro"/>
</dbReference>
<dbReference type="Gene3D" id="1.10.1240.10">
    <property type="entry name" value="Methionine synthase domain"/>
    <property type="match status" value="1"/>
</dbReference>
<dbReference type="Pfam" id="PF02310">
    <property type="entry name" value="B12-binding"/>
    <property type="match status" value="1"/>
</dbReference>
<keyword evidence="6" id="KW-1185">Reference proteome</keyword>
<dbReference type="GO" id="GO:0046653">
    <property type="term" value="P:tetrahydrofolate metabolic process"/>
    <property type="evidence" value="ECO:0007669"/>
    <property type="project" value="TreeGrafter"/>
</dbReference>
<dbReference type="GO" id="GO:0008705">
    <property type="term" value="F:methionine synthase activity"/>
    <property type="evidence" value="ECO:0007669"/>
    <property type="project" value="TreeGrafter"/>
</dbReference>
<dbReference type="InterPro" id="IPR050554">
    <property type="entry name" value="Met_Synthase/Corrinoid"/>
</dbReference>
<evidence type="ECO:0000313" key="5">
    <source>
        <dbReference type="EMBL" id="SCD21483.1"/>
    </source>
</evidence>
<dbReference type="Proteomes" id="UP000187464">
    <property type="component" value="Chromosome I"/>
</dbReference>
<organism evidence="5 6">
    <name type="scientific">Proteiniphilum saccharofermentans</name>
    <dbReference type="NCBI Taxonomy" id="1642647"/>
    <lineage>
        <taxon>Bacteria</taxon>
        <taxon>Pseudomonadati</taxon>
        <taxon>Bacteroidota</taxon>
        <taxon>Bacteroidia</taxon>
        <taxon>Bacteroidales</taxon>
        <taxon>Dysgonomonadaceae</taxon>
        <taxon>Proteiniphilum</taxon>
    </lineage>
</organism>